<organism evidence="3 4">
    <name type="scientific">Bathycoccus prasinos</name>
    <dbReference type="NCBI Taxonomy" id="41875"/>
    <lineage>
        <taxon>Eukaryota</taxon>
        <taxon>Viridiplantae</taxon>
        <taxon>Chlorophyta</taxon>
        <taxon>Mamiellophyceae</taxon>
        <taxon>Mamiellales</taxon>
        <taxon>Bathycoccaceae</taxon>
        <taxon>Bathycoccus</taxon>
    </lineage>
</organism>
<dbReference type="RefSeq" id="XP_007508409.1">
    <property type="nucleotide sequence ID" value="XM_007508347.1"/>
</dbReference>
<feature type="transmembrane region" description="Helical" evidence="2">
    <location>
        <begin position="15"/>
        <end position="35"/>
    </location>
</feature>
<name>K8FDI6_9CHLO</name>
<feature type="region of interest" description="Disordered" evidence="1">
    <location>
        <begin position="252"/>
        <end position="274"/>
    </location>
</feature>
<dbReference type="STRING" id="41875.K8FDI6"/>
<keyword evidence="2" id="KW-1133">Transmembrane helix</keyword>
<proteinExistence type="predicted"/>
<keyword evidence="2" id="KW-0472">Membrane</keyword>
<evidence type="ECO:0000256" key="1">
    <source>
        <dbReference type="SAM" id="MobiDB-lite"/>
    </source>
</evidence>
<feature type="transmembrane region" description="Helical" evidence="2">
    <location>
        <begin position="56"/>
        <end position="77"/>
    </location>
</feature>
<dbReference type="OrthoDB" id="119067at2759"/>
<evidence type="ECO:0000313" key="3">
    <source>
        <dbReference type="EMBL" id="CCO20513.1"/>
    </source>
</evidence>
<evidence type="ECO:0000256" key="2">
    <source>
        <dbReference type="SAM" id="Phobius"/>
    </source>
</evidence>
<accession>K8FDI6</accession>
<feature type="transmembrane region" description="Helical" evidence="2">
    <location>
        <begin position="461"/>
        <end position="480"/>
    </location>
</feature>
<dbReference type="eggNOG" id="ENOG502QRM4">
    <property type="taxonomic scope" value="Eukaryota"/>
</dbReference>
<keyword evidence="2" id="KW-0812">Transmembrane</keyword>
<keyword evidence="4" id="KW-1185">Reference proteome</keyword>
<dbReference type="KEGG" id="bpg:Bathy17g00540"/>
<dbReference type="PANTHER" id="PTHR43021:SF2">
    <property type="entry name" value="CATION_H+ EXCHANGER DOMAIN-CONTAINING PROTEIN"/>
    <property type="match status" value="1"/>
</dbReference>
<feature type="transmembrane region" description="Helical" evidence="2">
    <location>
        <begin position="178"/>
        <end position="204"/>
    </location>
</feature>
<feature type="transmembrane region" description="Helical" evidence="2">
    <location>
        <begin position="327"/>
        <end position="348"/>
    </location>
</feature>
<dbReference type="Gene3D" id="1.20.1530.20">
    <property type="match status" value="1"/>
</dbReference>
<reference evidence="3 4" key="1">
    <citation type="submission" date="2011-10" db="EMBL/GenBank/DDBJ databases">
        <authorList>
            <person name="Genoscope - CEA"/>
        </authorList>
    </citation>
    <scope>NUCLEOTIDE SEQUENCE [LARGE SCALE GENOMIC DNA]</scope>
    <source>
        <strain evidence="3 4">RCC 1105</strain>
    </source>
</reference>
<dbReference type="AlphaFoldDB" id="K8FDI6"/>
<dbReference type="PANTHER" id="PTHR43021">
    <property type="entry name" value="NA(+)/H(+) ANTIPORTER-RELATED"/>
    <property type="match status" value="1"/>
</dbReference>
<gene>
    <name evidence="3" type="ordered locus">Bathy17g00540</name>
</gene>
<dbReference type="InterPro" id="IPR038770">
    <property type="entry name" value="Na+/solute_symporter_sf"/>
</dbReference>
<sequence>MTTTLMTTTEENNKLTLFDAMCRLPLILLFAHVVGKRMNTSGVKFSNSSAFGGFKAFKMPLVTSYIFVGILSSTSFLNVLTPLVVRESLWLVDNACLSVIGVSAGAELSARDLRGDARKIIVWTISIALFTWMTVFTAFTVGKVSDRVEFLEDMNRNDSDDDGGEDDDSSFLRRRRKYLRACAIGSLIATLSIARSPASAIAVLRETEARGPFSKLVVSVTVLKDVLVVVLFALNMEMIESLGLMDVSVGGSTSSRGSDGSQNSSSRSESSTVVSSLMMVNETTDINRDQTSALLRHLMTTIGGEETTSTNDYEYQMRSIIRALEPVVSVFGSFVFGFFAGAPLHSVLRRLPSPSVAQTDGGDHQAAHVNVKTRFRALMRQSMKPLFTIVYSTTIFVVSKRLFLLEPLLVCVCCGIFCANRGNFSSAATTTRTAADEDAANKLAQQQLFNTIGSKSLHSSLVSLQPFVNLVFFTLAGVALEMEHVMRSAQAAILLVAFRILGIFIACRIASRLLLSSETSSFSGGGDNTIEQQRKVAWMAHVTQAGVALGLARTCSVKFSATWGEQFASVATAMIALNLLIGPPLFRIALTRVGEASSTEDNNRGVTVVIVDDKEDEERDDE</sequence>
<dbReference type="EMBL" id="FO082262">
    <property type="protein sequence ID" value="CCO20513.1"/>
    <property type="molecule type" value="Genomic_DNA"/>
</dbReference>
<dbReference type="GeneID" id="19010918"/>
<feature type="transmembrane region" description="Helical" evidence="2">
    <location>
        <begin position="216"/>
        <end position="236"/>
    </location>
</feature>
<feature type="transmembrane region" description="Helical" evidence="2">
    <location>
        <begin position="120"/>
        <end position="141"/>
    </location>
</feature>
<evidence type="ECO:0000313" key="4">
    <source>
        <dbReference type="Proteomes" id="UP000198341"/>
    </source>
</evidence>
<protein>
    <submittedName>
        <fullName evidence="3">Monovalent Cation:Proton antiporter-1 family</fullName>
    </submittedName>
</protein>
<dbReference type="Proteomes" id="UP000198341">
    <property type="component" value="Chromosome 17"/>
</dbReference>
<feature type="transmembrane region" description="Helical" evidence="2">
    <location>
        <begin position="492"/>
        <end position="511"/>
    </location>
</feature>